<keyword evidence="1" id="KW-1133">Transmembrane helix</keyword>
<proteinExistence type="predicted"/>
<accession>L7Z3Q2</accession>
<sequence>MSGKNNADKGLSMKKHIKEWSFVLSVVMLIATAFIFLSTTNDKLASDPDYFNILSLTDNEDYQPQGIREEVARIPQTSQVAIVGYEKQIDMPTRTLVMFNGEPMFLKRVLTKEDTANELDFVLMADNSVFICLHERIDKCWPADSLSATPEN</sequence>
<reference evidence="2" key="1">
    <citation type="journal article" date="2013" name="Antimicrob. Agents Chemother.">
        <title>Complete Sequence of the IncT-Type Plasmid pT-OXA-181 Carrying the blaOXA-181 Carbapenemase Gene from Citrobacter freundii.</title>
        <authorList>
            <person name="Villa L."/>
            <person name="Carattoli A."/>
            <person name="Nordmann P."/>
            <person name="Carta C."/>
            <person name="Poirel L."/>
        </authorList>
    </citation>
    <scope>NUCLEOTIDE SEQUENCE</scope>
    <source>
        <strain evidence="2">CFSTE</strain>
        <plasmid evidence="2">pT-OXA-181</plasmid>
    </source>
</reference>
<keyword evidence="1" id="KW-0812">Transmembrane</keyword>
<evidence type="ECO:0000256" key="1">
    <source>
        <dbReference type="SAM" id="Phobius"/>
    </source>
</evidence>
<evidence type="ECO:0000313" key="2">
    <source>
        <dbReference type="EMBL" id="AGE11257.1"/>
    </source>
</evidence>
<dbReference type="EMBL" id="JQ996150">
    <property type="protein sequence ID" value="AGE11257.1"/>
    <property type="molecule type" value="Genomic_DNA"/>
</dbReference>
<feature type="transmembrane region" description="Helical" evidence="1">
    <location>
        <begin position="20"/>
        <end position="37"/>
    </location>
</feature>
<dbReference type="AlphaFoldDB" id="L7Z3Q2"/>
<protein>
    <submittedName>
        <fullName evidence="2">Uncharacterized protein</fullName>
    </submittedName>
</protein>
<organism evidence="2">
    <name type="scientific">Citrobacter freundii</name>
    <dbReference type="NCBI Taxonomy" id="546"/>
    <lineage>
        <taxon>Bacteria</taxon>
        <taxon>Pseudomonadati</taxon>
        <taxon>Pseudomonadota</taxon>
        <taxon>Gammaproteobacteria</taxon>
        <taxon>Enterobacterales</taxon>
        <taxon>Enterobacteriaceae</taxon>
        <taxon>Citrobacter</taxon>
        <taxon>Citrobacter freundii complex</taxon>
    </lineage>
</organism>
<keyword evidence="1" id="KW-0472">Membrane</keyword>
<geneLocation type="plasmid" evidence="2">
    <name>pT-OXA-181</name>
</geneLocation>
<keyword evidence="2" id="KW-0614">Plasmid</keyword>
<name>L7Z3Q2_CITFR</name>